<proteinExistence type="inferred from homology"/>
<accession>A0A1Q2MGL5</accession>
<feature type="domain" description="Integrase catalytic" evidence="2">
    <location>
        <begin position="124"/>
        <end position="311"/>
    </location>
</feature>
<dbReference type="PANTHER" id="PTHR35004">
    <property type="entry name" value="TRANSPOSASE RV3428C-RELATED"/>
    <property type="match status" value="1"/>
</dbReference>
<dbReference type="GO" id="GO:0003676">
    <property type="term" value="F:nucleic acid binding"/>
    <property type="evidence" value="ECO:0007669"/>
    <property type="project" value="InterPro"/>
</dbReference>
<name>A0A1Q2MGL5_9BACT</name>
<keyword evidence="4" id="KW-1185">Reference proteome</keyword>
<dbReference type="OrthoDB" id="253957at2"/>
<dbReference type="AlphaFoldDB" id="A0A1Q2MGL5"/>
<comment type="similarity">
    <text evidence="1">Belongs to the transposase IS21/IS408/IS1162 family.</text>
</comment>
<dbReference type="KEGG" id="pbas:SMSP2_01786"/>
<dbReference type="InterPro" id="IPR036397">
    <property type="entry name" value="RNaseH_sf"/>
</dbReference>
<evidence type="ECO:0000313" key="3">
    <source>
        <dbReference type="EMBL" id="AQQ71412.1"/>
    </source>
</evidence>
<dbReference type="PANTHER" id="PTHR35004:SF7">
    <property type="entry name" value="INTEGRASE PROTEIN"/>
    <property type="match status" value="1"/>
</dbReference>
<dbReference type="STRING" id="1851148.SMSP2_01786"/>
<dbReference type="Pfam" id="PF22483">
    <property type="entry name" value="Mu-transpos_C_2"/>
    <property type="match status" value="1"/>
</dbReference>
<reference evidence="4" key="1">
    <citation type="submission" date="2017-02" db="EMBL/GenBank/DDBJ databases">
        <title>Comparative genomics and description of representatives of a novel lineage of planctomycetes thriving in anoxic sediments.</title>
        <authorList>
            <person name="Spring S."/>
            <person name="Bunk B."/>
            <person name="Sproer C."/>
        </authorList>
    </citation>
    <scope>NUCLEOTIDE SEQUENCE [LARGE SCALE GENOMIC DNA]</scope>
    <source>
        <strain evidence="4">SM-Chi-D1</strain>
    </source>
</reference>
<dbReference type="InterPro" id="IPR012337">
    <property type="entry name" value="RNaseH-like_sf"/>
</dbReference>
<evidence type="ECO:0000313" key="4">
    <source>
        <dbReference type="Proteomes" id="UP000188181"/>
    </source>
</evidence>
<dbReference type="PROSITE" id="PS50994">
    <property type="entry name" value="INTEGRASE"/>
    <property type="match status" value="1"/>
</dbReference>
<dbReference type="InterPro" id="IPR001584">
    <property type="entry name" value="Integrase_cat-core"/>
</dbReference>
<dbReference type="EMBL" id="CP019646">
    <property type="protein sequence ID" value="AQQ71412.1"/>
    <property type="molecule type" value="Genomic_DNA"/>
</dbReference>
<protein>
    <submittedName>
        <fullName evidence="3">Transposase</fullName>
    </submittedName>
</protein>
<dbReference type="NCBIfam" id="NF033546">
    <property type="entry name" value="transpos_IS21"/>
    <property type="match status" value="1"/>
</dbReference>
<sequence>MVTDKQVRTLFKMQNKHRFKYQAADAAGIGVKTARKYLNSGKLPSQCRPVHNWRTRKDPFEADWPYIEQMLFDSRGTLEVKSIFDDLQGKFPGRYQNGQLRTLQRKVKAWKALYGPSKEVFFSQHYEPGQWCCSDFTSMNKLNITIAGRPFEHKIYHFVMCYSNWQSFSICPSESFESLSQGLQDALWRLGGVPWYHRTDNLTSAVKKVGSPEIFTDKYQGLADHYGFEPVKTNPASPHENGDVEKSNHLFKKAVDQHLIMRGSRDFVSLEEYEKFLRKITDRMNLNNHDRLLEELKVLGDLPHLRYDDFESRECKVSRAGTIRLLHNTYSVHSRLVGETVNVRIYADNLEIWYAQSCIEVLPRLRGENGHHINYRHIIDQLVRKPGAFENYIYKDDLYPSSIFRIAYDILREGLSIREANKQYLKILELAAKEGESLVNEALRFQINTDENINFEVVREFVEAGTRPPDPTVVCIELPEPAYYDALYEEPLCVCL</sequence>
<evidence type="ECO:0000259" key="2">
    <source>
        <dbReference type="PROSITE" id="PS50994"/>
    </source>
</evidence>
<evidence type="ECO:0000256" key="1">
    <source>
        <dbReference type="ARBA" id="ARBA00009277"/>
    </source>
</evidence>
<gene>
    <name evidence="3" type="ORF">SMSP2_01786</name>
</gene>
<dbReference type="SUPFAM" id="SSF53098">
    <property type="entry name" value="Ribonuclease H-like"/>
    <property type="match status" value="1"/>
</dbReference>
<organism evidence="3 4">
    <name type="scientific">Limihaloglobus sulfuriphilus</name>
    <dbReference type="NCBI Taxonomy" id="1851148"/>
    <lineage>
        <taxon>Bacteria</taxon>
        <taxon>Pseudomonadati</taxon>
        <taxon>Planctomycetota</taxon>
        <taxon>Phycisphaerae</taxon>
        <taxon>Sedimentisphaerales</taxon>
        <taxon>Sedimentisphaeraceae</taxon>
        <taxon>Limihaloglobus</taxon>
    </lineage>
</organism>
<dbReference type="InterPro" id="IPR054353">
    <property type="entry name" value="IstA-like_C"/>
</dbReference>
<dbReference type="GO" id="GO:0015074">
    <property type="term" value="P:DNA integration"/>
    <property type="evidence" value="ECO:0007669"/>
    <property type="project" value="InterPro"/>
</dbReference>
<dbReference type="Gene3D" id="3.30.420.10">
    <property type="entry name" value="Ribonuclease H-like superfamily/Ribonuclease H"/>
    <property type="match status" value="1"/>
</dbReference>
<dbReference type="Proteomes" id="UP000188181">
    <property type="component" value="Chromosome"/>
</dbReference>